<gene>
    <name evidence="1" type="ORF">S01H1_72568</name>
</gene>
<dbReference type="EMBL" id="BARS01048414">
    <property type="protein sequence ID" value="GAG36221.1"/>
    <property type="molecule type" value="Genomic_DNA"/>
</dbReference>
<reference evidence="1" key="1">
    <citation type="journal article" date="2014" name="Front. Microbiol.">
        <title>High frequency of phylogenetically diverse reductive dehalogenase-homologous genes in deep subseafloor sedimentary metagenomes.</title>
        <authorList>
            <person name="Kawai M."/>
            <person name="Futagami T."/>
            <person name="Toyoda A."/>
            <person name="Takaki Y."/>
            <person name="Nishi S."/>
            <person name="Hori S."/>
            <person name="Arai W."/>
            <person name="Tsubouchi T."/>
            <person name="Morono Y."/>
            <person name="Uchiyama I."/>
            <person name="Ito T."/>
            <person name="Fujiyama A."/>
            <person name="Inagaki F."/>
            <person name="Takami H."/>
        </authorList>
    </citation>
    <scope>NUCLEOTIDE SEQUENCE</scope>
    <source>
        <strain evidence="1">Expedition CK06-06</strain>
    </source>
</reference>
<name>X0YHB2_9ZZZZ</name>
<protein>
    <submittedName>
        <fullName evidence="1">Uncharacterized protein</fullName>
    </submittedName>
</protein>
<proteinExistence type="predicted"/>
<sequence length="243" mass="26806">GFYTIKNLLVNPANRYMYFCYDCANGEAEFSGRCVNQQNNCIYVTSLQDYNTFGCVRPPYGASLYKSTDACLQSIEPSEINCFTRCVDGFYEEKTVIAQECSDENLLSAPPGSYTTLTPCINKDADTCTSGGVTYAPNEVFCFNDQISRCLGDGKLNFEGSCEFGCSNGKCLTEEGEPEEEEVVEKICCGYWDARDEKIIYSFKTPTLSGVCPIVSVTGILVSKKNLCVEGEDVEEATTPEEK</sequence>
<organism evidence="1">
    <name type="scientific">marine sediment metagenome</name>
    <dbReference type="NCBI Taxonomy" id="412755"/>
    <lineage>
        <taxon>unclassified sequences</taxon>
        <taxon>metagenomes</taxon>
        <taxon>ecological metagenomes</taxon>
    </lineage>
</organism>
<accession>X0YHB2</accession>
<feature type="non-terminal residue" evidence="1">
    <location>
        <position position="1"/>
    </location>
</feature>
<feature type="non-terminal residue" evidence="1">
    <location>
        <position position="243"/>
    </location>
</feature>
<evidence type="ECO:0000313" key="1">
    <source>
        <dbReference type="EMBL" id="GAG36221.1"/>
    </source>
</evidence>
<dbReference type="AlphaFoldDB" id="X0YHB2"/>
<comment type="caution">
    <text evidence="1">The sequence shown here is derived from an EMBL/GenBank/DDBJ whole genome shotgun (WGS) entry which is preliminary data.</text>
</comment>